<dbReference type="KEGG" id="pub:SAR11_0557"/>
<keyword evidence="1 4" id="KW-0808">Transferase</keyword>
<evidence type="ECO:0000256" key="2">
    <source>
        <dbReference type="SAM" id="Phobius"/>
    </source>
</evidence>
<dbReference type="eggNOG" id="COG0438">
    <property type="taxonomic scope" value="Bacteria"/>
</dbReference>
<protein>
    <submittedName>
        <fullName evidence="4">Glycosyl transferase family</fullName>
    </submittedName>
</protein>
<evidence type="ECO:0000313" key="4">
    <source>
        <dbReference type="EMBL" id="AAZ21378.1"/>
    </source>
</evidence>
<dbReference type="AlphaFoldDB" id="Q4FN61"/>
<dbReference type="GO" id="GO:0016757">
    <property type="term" value="F:glycosyltransferase activity"/>
    <property type="evidence" value="ECO:0007669"/>
    <property type="project" value="InterPro"/>
</dbReference>
<evidence type="ECO:0000313" key="5">
    <source>
        <dbReference type="Proteomes" id="UP000002528"/>
    </source>
</evidence>
<dbReference type="EMBL" id="CP000084">
    <property type="protein sequence ID" value="AAZ21378.1"/>
    <property type="molecule type" value="Genomic_DNA"/>
</dbReference>
<feature type="domain" description="Glycosyl transferase family 1" evidence="3">
    <location>
        <begin position="148"/>
        <end position="294"/>
    </location>
</feature>
<dbReference type="Pfam" id="PF00534">
    <property type="entry name" value="Glycos_transf_1"/>
    <property type="match status" value="1"/>
</dbReference>
<dbReference type="GO" id="GO:0009103">
    <property type="term" value="P:lipopolysaccharide biosynthetic process"/>
    <property type="evidence" value="ECO:0007669"/>
    <property type="project" value="TreeGrafter"/>
</dbReference>
<gene>
    <name evidence="4" type="ordered locus">SAR11_0557</name>
</gene>
<keyword evidence="2" id="KW-1133">Transmembrane helix</keyword>
<reference evidence="4 5" key="1">
    <citation type="journal article" date="2005" name="Science">
        <title>Genome streamlining in a cosmopolitan oceanic bacterium.</title>
        <authorList>
            <person name="Giovannoni S.J."/>
            <person name="Tripp H.J."/>
            <person name="Givan S."/>
            <person name="Podar M."/>
            <person name="Vergin K.L."/>
            <person name="Baptista D."/>
            <person name="Bibbs L."/>
            <person name="Eads J."/>
            <person name="Richardson T.H."/>
            <person name="Noordewier M."/>
            <person name="Rappe M.S."/>
            <person name="Short J.M."/>
            <person name="Carrington J.C."/>
            <person name="Mathur E.J."/>
        </authorList>
    </citation>
    <scope>NUCLEOTIDE SEQUENCE [LARGE SCALE GENOMIC DNA]</scope>
    <source>
        <strain evidence="4 5">HTCC1062</strain>
    </source>
</reference>
<sequence length="325" mass="38531">MKLKQNYFVKYYFDEIINRFSLSFLFGIWSDVKKSNIVYVQDIFSIFAILGFVASRIYNKKCIIAPRGSLSEYSLKSRFYWLKMIWIFIFLKIMNKNFFWHVTSEFEKKDIFKLNLNGKIFIIPNFIKFDLKKIKKLKSLNSLSLNNTKKVLKIGTLTRLDKKKGLLNLIRAFSKLKTKKDVHLFICGEDHGLKQEIKKEIKIWSLNKKVTILKPLYGIKKYQFLKMLDVFCLPSKNENFGNVYLESLRVGTPIIASKFTPWKNVIKFKCGLITNNMIDNIALNIDKFIQNRNKFKKSNCEKLANLYNEVVIKNLYLKMFYELNK</sequence>
<organism evidence="4 5">
    <name type="scientific">Pelagibacter ubique (strain HTCC1062)</name>
    <dbReference type="NCBI Taxonomy" id="335992"/>
    <lineage>
        <taxon>Bacteria</taxon>
        <taxon>Pseudomonadati</taxon>
        <taxon>Pseudomonadota</taxon>
        <taxon>Alphaproteobacteria</taxon>
        <taxon>Candidatus Pelagibacterales</taxon>
        <taxon>Candidatus Pelagibacteraceae</taxon>
        <taxon>Candidatus Pelagibacter</taxon>
    </lineage>
</organism>
<feature type="transmembrane region" description="Helical" evidence="2">
    <location>
        <begin position="79"/>
        <end position="100"/>
    </location>
</feature>
<dbReference type="Gene3D" id="3.40.50.2000">
    <property type="entry name" value="Glycogen Phosphorylase B"/>
    <property type="match status" value="2"/>
</dbReference>
<accession>Q4FN61</accession>
<dbReference type="HOGENOM" id="CLU_753627_0_0_5"/>
<proteinExistence type="predicted"/>
<keyword evidence="5" id="KW-1185">Reference proteome</keyword>
<name>Q4FN61_PELUB</name>
<evidence type="ECO:0000256" key="1">
    <source>
        <dbReference type="ARBA" id="ARBA00022679"/>
    </source>
</evidence>
<dbReference type="STRING" id="335992.SAR11_0557"/>
<dbReference type="Proteomes" id="UP000002528">
    <property type="component" value="Chromosome"/>
</dbReference>
<evidence type="ECO:0000259" key="3">
    <source>
        <dbReference type="Pfam" id="PF00534"/>
    </source>
</evidence>
<keyword evidence="2" id="KW-0812">Transmembrane</keyword>
<dbReference type="PANTHER" id="PTHR46401:SF2">
    <property type="entry name" value="GLYCOSYLTRANSFERASE WBBK-RELATED"/>
    <property type="match status" value="1"/>
</dbReference>
<keyword evidence="2" id="KW-0472">Membrane</keyword>
<dbReference type="CAZy" id="GT4">
    <property type="family name" value="Glycosyltransferase Family 4"/>
</dbReference>
<dbReference type="PANTHER" id="PTHR46401">
    <property type="entry name" value="GLYCOSYLTRANSFERASE WBBK-RELATED"/>
    <property type="match status" value="1"/>
</dbReference>
<feature type="transmembrane region" description="Helical" evidence="2">
    <location>
        <begin position="36"/>
        <end position="58"/>
    </location>
</feature>
<dbReference type="SUPFAM" id="SSF53756">
    <property type="entry name" value="UDP-Glycosyltransferase/glycogen phosphorylase"/>
    <property type="match status" value="1"/>
</dbReference>
<dbReference type="InterPro" id="IPR001296">
    <property type="entry name" value="Glyco_trans_1"/>
</dbReference>